<dbReference type="InterPro" id="IPR029021">
    <property type="entry name" value="Prot-tyrosine_phosphatase-like"/>
</dbReference>
<dbReference type="EMBL" id="KK852468">
    <property type="protein sequence ID" value="KDR23270.1"/>
    <property type="molecule type" value="Genomic_DNA"/>
</dbReference>
<feature type="domain" description="Tyrosine-protein phosphatase" evidence="4">
    <location>
        <begin position="1"/>
        <end position="131"/>
    </location>
</feature>
<evidence type="ECO:0000259" key="4">
    <source>
        <dbReference type="PROSITE" id="PS50054"/>
    </source>
</evidence>
<dbReference type="GO" id="GO:0004721">
    <property type="term" value="F:phosphoprotein phosphatase activity"/>
    <property type="evidence" value="ECO:0007669"/>
    <property type="project" value="UniProtKB-KW"/>
</dbReference>
<dbReference type="GO" id="GO:0004651">
    <property type="term" value="F:polynucleotide 5'-phosphatase activity"/>
    <property type="evidence" value="ECO:0007669"/>
    <property type="project" value="TreeGrafter"/>
</dbReference>
<dbReference type="PROSITE" id="PS50056">
    <property type="entry name" value="TYR_PHOSPHATASE_2"/>
    <property type="match status" value="1"/>
</dbReference>
<dbReference type="SMART" id="SM00404">
    <property type="entry name" value="PTPc_motif"/>
    <property type="match status" value="1"/>
</dbReference>
<evidence type="ECO:0000313" key="7">
    <source>
        <dbReference type="Proteomes" id="UP000027135"/>
    </source>
</evidence>
<feature type="region of interest" description="Disordered" evidence="3">
    <location>
        <begin position="130"/>
        <end position="154"/>
    </location>
</feature>
<dbReference type="AlphaFoldDB" id="A0A067RRK6"/>
<organism evidence="6 7">
    <name type="scientific">Zootermopsis nevadensis</name>
    <name type="common">Dampwood termite</name>
    <dbReference type="NCBI Taxonomy" id="136037"/>
    <lineage>
        <taxon>Eukaryota</taxon>
        <taxon>Metazoa</taxon>
        <taxon>Ecdysozoa</taxon>
        <taxon>Arthropoda</taxon>
        <taxon>Hexapoda</taxon>
        <taxon>Insecta</taxon>
        <taxon>Pterygota</taxon>
        <taxon>Neoptera</taxon>
        <taxon>Polyneoptera</taxon>
        <taxon>Dictyoptera</taxon>
        <taxon>Blattodea</taxon>
        <taxon>Blattoidea</taxon>
        <taxon>Termitoidae</taxon>
        <taxon>Termopsidae</taxon>
        <taxon>Zootermopsis</taxon>
    </lineage>
</organism>
<dbReference type="InParanoid" id="A0A067RRK6"/>
<feature type="region of interest" description="Disordered" evidence="3">
    <location>
        <begin position="176"/>
        <end position="220"/>
    </location>
</feature>
<dbReference type="PANTHER" id="PTHR10367:SF9">
    <property type="entry name" value="DUAL-SPECIFICITY PHOSPHATASE 11 (RNA_RNP COMPLEX 1-INTERACTING)"/>
    <property type="match status" value="1"/>
</dbReference>
<evidence type="ECO:0000256" key="3">
    <source>
        <dbReference type="SAM" id="MobiDB-lite"/>
    </source>
</evidence>
<dbReference type="Proteomes" id="UP000027135">
    <property type="component" value="Unassembled WGS sequence"/>
</dbReference>
<keyword evidence="2" id="KW-0904">Protein phosphatase</keyword>
<dbReference type="PROSITE" id="PS00383">
    <property type="entry name" value="TYR_PHOSPHATASE_1"/>
    <property type="match status" value="1"/>
</dbReference>
<dbReference type="InterPro" id="IPR020422">
    <property type="entry name" value="TYR_PHOSPHATASE_DUAL_dom"/>
</dbReference>
<dbReference type="InterPro" id="IPR003595">
    <property type="entry name" value="Tyr_Pase_cat"/>
</dbReference>
<evidence type="ECO:0000256" key="1">
    <source>
        <dbReference type="ARBA" id="ARBA00022801"/>
    </source>
</evidence>
<dbReference type="InterPro" id="IPR016130">
    <property type="entry name" value="Tyr_Pase_AS"/>
</dbReference>
<dbReference type="InterPro" id="IPR000387">
    <property type="entry name" value="Tyr_Pase_dom"/>
</dbReference>
<gene>
    <name evidence="6" type="ORF">L798_15577</name>
</gene>
<name>A0A067RRK6_ZOONE</name>
<evidence type="ECO:0000256" key="2">
    <source>
        <dbReference type="ARBA" id="ARBA00022912"/>
    </source>
</evidence>
<evidence type="ECO:0000313" key="6">
    <source>
        <dbReference type="EMBL" id="KDR23270.1"/>
    </source>
</evidence>
<dbReference type="PROSITE" id="PS50054">
    <property type="entry name" value="TYR_PHOSPHATASE_DUAL"/>
    <property type="match status" value="1"/>
</dbReference>
<dbReference type="FunCoup" id="A0A067RRK6">
    <property type="interactions" value="98"/>
</dbReference>
<accession>A0A067RRK6</accession>
<protein>
    <submittedName>
        <fullName evidence="6">Tyrosine-protein phosphatase</fullName>
    </submittedName>
</protein>
<sequence>MVMERCPNLGLVVDLTNTNRYYNGQIFRSRGIQYKKIYCPGQRVPSTRILKEFFSAVDAFLDESRDSDSLMGVHCTHGLNRTGYFICRYLNLRMGFRPQDAISAFEKARGHKIERQNYVQDILSGRGVQVEPHRLYEGGEPSPRRSRVSSSRDSLVFQSPLADTFQDYPVCRRSRGYEGARHRRQESDSLSPNKHRDRRAERYRRPADSDRRNRSQSGPY</sequence>
<keyword evidence="1" id="KW-0378">Hydrolase</keyword>
<dbReference type="eggNOG" id="KOG2386">
    <property type="taxonomic scope" value="Eukaryota"/>
</dbReference>
<dbReference type="STRING" id="136037.A0A067RRK6"/>
<dbReference type="Gene3D" id="3.90.190.10">
    <property type="entry name" value="Protein tyrosine phosphatase superfamily"/>
    <property type="match status" value="1"/>
</dbReference>
<dbReference type="PANTHER" id="PTHR10367">
    <property type="entry name" value="MRNA-CAPPING ENZYME"/>
    <property type="match status" value="1"/>
</dbReference>
<evidence type="ECO:0000259" key="5">
    <source>
        <dbReference type="PROSITE" id="PS50056"/>
    </source>
</evidence>
<dbReference type="InterPro" id="IPR051029">
    <property type="entry name" value="mRNA_Capping_Enz/RNA_Phosphat"/>
</dbReference>
<reference evidence="6 7" key="1">
    <citation type="journal article" date="2014" name="Nat. Commun.">
        <title>Molecular traces of alternative social organization in a termite genome.</title>
        <authorList>
            <person name="Terrapon N."/>
            <person name="Li C."/>
            <person name="Robertson H.M."/>
            <person name="Ji L."/>
            <person name="Meng X."/>
            <person name="Booth W."/>
            <person name="Chen Z."/>
            <person name="Childers C.P."/>
            <person name="Glastad K.M."/>
            <person name="Gokhale K."/>
            <person name="Gowin J."/>
            <person name="Gronenberg W."/>
            <person name="Hermansen R.A."/>
            <person name="Hu H."/>
            <person name="Hunt B.G."/>
            <person name="Huylmans A.K."/>
            <person name="Khalil S.M."/>
            <person name="Mitchell R.D."/>
            <person name="Munoz-Torres M.C."/>
            <person name="Mustard J.A."/>
            <person name="Pan H."/>
            <person name="Reese J.T."/>
            <person name="Scharf M.E."/>
            <person name="Sun F."/>
            <person name="Vogel H."/>
            <person name="Xiao J."/>
            <person name="Yang W."/>
            <person name="Yang Z."/>
            <person name="Yang Z."/>
            <person name="Zhou J."/>
            <person name="Zhu J."/>
            <person name="Brent C.S."/>
            <person name="Elsik C.G."/>
            <person name="Goodisman M.A."/>
            <person name="Liberles D.A."/>
            <person name="Roe R.M."/>
            <person name="Vargo E.L."/>
            <person name="Vilcinskas A."/>
            <person name="Wang J."/>
            <person name="Bornberg-Bauer E."/>
            <person name="Korb J."/>
            <person name="Zhang G."/>
            <person name="Liebig J."/>
        </authorList>
    </citation>
    <scope>NUCLEOTIDE SEQUENCE [LARGE SCALE GENOMIC DNA]</scope>
    <source>
        <tissue evidence="6">Whole organism</tissue>
    </source>
</reference>
<keyword evidence="7" id="KW-1185">Reference proteome</keyword>
<dbReference type="SUPFAM" id="SSF52799">
    <property type="entry name" value="(Phosphotyrosine protein) phosphatases II"/>
    <property type="match status" value="1"/>
</dbReference>
<dbReference type="InterPro" id="IPR000340">
    <property type="entry name" value="Dual-sp_phosphatase_cat-dom"/>
</dbReference>
<feature type="domain" description="Tyrosine specific protein phosphatases" evidence="5">
    <location>
        <begin position="51"/>
        <end position="120"/>
    </location>
</feature>
<proteinExistence type="predicted"/>
<dbReference type="Pfam" id="PF00782">
    <property type="entry name" value="DSPc"/>
    <property type="match status" value="1"/>
</dbReference>
<feature type="compositionally biased region" description="Basic and acidic residues" evidence="3">
    <location>
        <begin position="198"/>
        <end position="213"/>
    </location>
</feature>